<evidence type="ECO:0000256" key="1">
    <source>
        <dbReference type="ARBA" id="ARBA00004141"/>
    </source>
</evidence>
<keyword evidence="8" id="KW-0406">Ion transport</keyword>
<feature type="transmembrane region" description="Helical" evidence="11">
    <location>
        <begin position="357"/>
        <end position="377"/>
    </location>
</feature>
<dbReference type="InterPro" id="IPR006153">
    <property type="entry name" value="Cation/H_exchanger_TM"/>
</dbReference>
<dbReference type="PANTHER" id="PTHR31382:SF4">
    <property type="entry name" value="NA(+)_H(+) ANTIPORTER"/>
    <property type="match status" value="1"/>
</dbReference>
<evidence type="ECO:0000256" key="4">
    <source>
        <dbReference type="ARBA" id="ARBA00022449"/>
    </source>
</evidence>
<keyword evidence="4" id="KW-0050">Antiport</keyword>
<keyword evidence="9 11" id="KW-0472">Membrane</keyword>
<feature type="transmembrane region" description="Helical" evidence="11">
    <location>
        <begin position="232"/>
        <end position="254"/>
    </location>
</feature>
<dbReference type="GO" id="GO:0036376">
    <property type="term" value="P:sodium ion export across plasma membrane"/>
    <property type="evidence" value="ECO:0007669"/>
    <property type="project" value="InterPro"/>
</dbReference>
<evidence type="ECO:0000256" key="10">
    <source>
        <dbReference type="ARBA" id="ARBA00023201"/>
    </source>
</evidence>
<organism evidence="13 14">
    <name type="scientific">Rhizoctonia solani</name>
    <dbReference type="NCBI Taxonomy" id="456999"/>
    <lineage>
        <taxon>Eukaryota</taxon>
        <taxon>Fungi</taxon>
        <taxon>Dikarya</taxon>
        <taxon>Basidiomycota</taxon>
        <taxon>Agaricomycotina</taxon>
        <taxon>Agaricomycetes</taxon>
        <taxon>Cantharellales</taxon>
        <taxon>Ceratobasidiaceae</taxon>
        <taxon>Rhizoctonia</taxon>
    </lineage>
</organism>
<dbReference type="Proteomes" id="UP000663831">
    <property type="component" value="Unassembled WGS sequence"/>
</dbReference>
<keyword evidence="6 11" id="KW-1133">Transmembrane helix</keyword>
<feature type="domain" description="Cation/H+ exchanger transmembrane" evidence="12">
    <location>
        <begin position="53"/>
        <end position="455"/>
    </location>
</feature>
<evidence type="ECO:0000313" key="13">
    <source>
        <dbReference type="EMBL" id="CAE6482748.1"/>
    </source>
</evidence>
<feature type="transmembrane region" description="Helical" evidence="11">
    <location>
        <begin position="436"/>
        <end position="461"/>
    </location>
</feature>
<name>A0A8H3CGR1_9AGAM</name>
<comment type="similarity">
    <text evidence="2">Belongs to the fungal Na(+)/H(+) exchanger family.</text>
</comment>
<reference evidence="13" key="1">
    <citation type="submission" date="2021-01" db="EMBL/GenBank/DDBJ databases">
        <authorList>
            <person name="Kaushik A."/>
        </authorList>
    </citation>
    <scope>NUCLEOTIDE SEQUENCE</scope>
    <source>
        <strain evidence="13">AG3-1AP</strain>
    </source>
</reference>
<comment type="subcellular location">
    <subcellularLocation>
        <location evidence="1">Membrane</location>
        <topology evidence="1">Multi-pass membrane protein</topology>
    </subcellularLocation>
</comment>
<accession>A0A8H3CGR1</accession>
<evidence type="ECO:0000256" key="3">
    <source>
        <dbReference type="ARBA" id="ARBA00022448"/>
    </source>
</evidence>
<dbReference type="PANTHER" id="PTHR31382">
    <property type="entry name" value="NA(+)/H(+) ANTIPORTER"/>
    <property type="match status" value="1"/>
</dbReference>
<dbReference type="GO" id="GO:0120029">
    <property type="term" value="P:proton export across plasma membrane"/>
    <property type="evidence" value="ECO:0007669"/>
    <property type="project" value="InterPro"/>
</dbReference>
<gene>
    <name evidence="13" type="ORF">RDB_LOCUS100950</name>
</gene>
<feature type="transmembrane region" description="Helical" evidence="11">
    <location>
        <begin position="316"/>
        <end position="336"/>
    </location>
</feature>
<keyword evidence="10" id="KW-0739">Sodium transport</keyword>
<evidence type="ECO:0000256" key="5">
    <source>
        <dbReference type="ARBA" id="ARBA00022692"/>
    </source>
</evidence>
<dbReference type="AlphaFoldDB" id="A0A8H3CGR1"/>
<sequence length="531" mass="58378">MEFEWFVRKVTKINLAYSVLGGFVVCFGIVIPKEQGSWAIHNVRTFLTLVMQIFMSEAPFALVFGLLIGPYGLGVFDPRGWTTSKDSALSANYLTFELTRLALGFGLFAIGVELPKTYLRDHARSLTALVVPVMVWGWFISAALICWIFPALSFTSALVISSCLTPTDPVLANAIVSGRWAEQNVPKNLRLLLAAESAANDGLAYPFLYISLKILTNGTQPLKIVKFIWDSVVYQVLLGVVLGTFLGWLFRLLLRQAESKNLIDRSSYIGQYLSLTLLSLGATALVGGDDLLAAFAAGSAVSWDGHFNEKSHESEFSSIIEVFFNCVCFVYIGAWLPFDALAREVDPHLGITPDKMILLFVAILIVRRIPPLVALWWAGWLVPDITTLGEALFSGHFGPMGVGAIFISMLALTELSPSQGQIDNQVDRVSASIQPIVSFVVLGSIFIHGISIPFFSLSTWLHATYIKAKHNAIHAKRSIGSVSPFRRSRVLPEEQQALLSDEPNPGRYSVGTRELFDTSSEIHAIEGEEQA</sequence>
<evidence type="ECO:0000256" key="8">
    <source>
        <dbReference type="ARBA" id="ARBA00023065"/>
    </source>
</evidence>
<dbReference type="Pfam" id="PF00999">
    <property type="entry name" value="Na_H_Exchanger"/>
    <property type="match status" value="1"/>
</dbReference>
<dbReference type="OrthoDB" id="2190219at2759"/>
<comment type="caution">
    <text evidence="13">The sequence shown here is derived from an EMBL/GenBank/DDBJ whole genome shotgun (WGS) entry which is preliminary data.</text>
</comment>
<evidence type="ECO:0000256" key="11">
    <source>
        <dbReference type="SAM" id="Phobius"/>
    </source>
</evidence>
<dbReference type="GO" id="GO:0030007">
    <property type="term" value="P:intracellular potassium ion homeostasis"/>
    <property type="evidence" value="ECO:0007669"/>
    <property type="project" value="TreeGrafter"/>
</dbReference>
<keyword evidence="3" id="KW-0813">Transport</keyword>
<dbReference type="EMBL" id="CAJMWV010003477">
    <property type="protein sequence ID" value="CAE6482748.1"/>
    <property type="molecule type" value="Genomic_DNA"/>
</dbReference>
<feature type="transmembrane region" description="Helical" evidence="11">
    <location>
        <begin position="275"/>
        <end position="296"/>
    </location>
</feature>
<keyword evidence="7" id="KW-0915">Sodium</keyword>
<feature type="transmembrane region" description="Helical" evidence="11">
    <location>
        <begin position="126"/>
        <end position="150"/>
    </location>
</feature>
<dbReference type="InterPro" id="IPR004712">
    <property type="entry name" value="Na+/H+_antiporter_fungi"/>
</dbReference>
<feature type="transmembrane region" description="Helical" evidence="11">
    <location>
        <begin position="15"/>
        <end position="32"/>
    </location>
</feature>
<evidence type="ECO:0000313" key="14">
    <source>
        <dbReference type="Proteomes" id="UP000663831"/>
    </source>
</evidence>
<feature type="transmembrane region" description="Helical" evidence="11">
    <location>
        <begin position="53"/>
        <end position="73"/>
    </location>
</feature>
<dbReference type="GO" id="GO:0005886">
    <property type="term" value="C:plasma membrane"/>
    <property type="evidence" value="ECO:0007669"/>
    <property type="project" value="InterPro"/>
</dbReference>
<evidence type="ECO:0000256" key="2">
    <source>
        <dbReference type="ARBA" id="ARBA00005248"/>
    </source>
</evidence>
<protein>
    <recommendedName>
        <fullName evidence="12">Cation/H+ exchanger transmembrane domain-containing protein</fullName>
    </recommendedName>
</protein>
<feature type="transmembrane region" description="Helical" evidence="11">
    <location>
        <begin position="397"/>
        <end position="415"/>
    </location>
</feature>
<keyword evidence="5 11" id="KW-0812">Transmembrane</keyword>
<proteinExistence type="inferred from homology"/>
<evidence type="ECO:0000259" key="12">
    <source>
        <dbReference type="Pfam" id="PF00999"/>
    </source>
</evidence>
<evidence type="ECO:0000256" key="6">
    <source>
        <dbReference type="ARBA" id="ARBA00022989"/>
    </source>
</evidence>
<evidence type="ECO:0000256" key="7">
    <source>
        <dbReference type="ARBA" id="ARBA00023053"/>
    </source>
</evidence>
<evidence type="ECO:0000256" key="9">
    <source>
        <dbReference type="ARBA" id="ARBA00023136"/>
    </source>
</evidence>
<dbReference type="GO" id="GO:0042391">
    <property type="term" value="P:regulation of membrane potential"/>
    <property type="evidence" value="ECO:0007669"/>
    <property type="project" value="InterPro"/>
</dbReference>
<dbReference type="GO" id="GO:0015385">
    <property type="term" value="F:sodium:proton antiporter activity"/>
    <property type="evidence" value="ECO:0007669"/>
    <property type="project" value="InterPro"/>
</dbReference>